<evidence type="ECO:0000256" key="1">
    <source>
        <dbReference type="SAM" id="MobiDB-lite"/>
    </source>
</evidence>
<accession>X1PXR7</accession>
<protein>
    <submittedName>
        <fullName evidence="2">Uncharacterized protein</fullName>
    </submittedName>
</protein>
<feature type="compositionally biased region" description="Polar residues" evidence="1">
    <location>
        <begin position="1"/>
        <end position="10"/>
    </location>
</feature>
<sequence length="50" mass="6068">MQAGRLNNSEQSRRAKNRARVSQRNHKGSKGLYLWQQKRNQRHKKKRHTN</sequence>
<proteinExistence type="predicted"/>
<feature type="region of interest" description="Disordered" evidence="1">
    <location>
        <begin position="1"/>
        <end position="50"/>
    </location>
</feature>
<gene>
    <name evidence="2" type="ORF">S06H3_42065</name>
</gene>
<feature type="compositionally biased region" description="Basic residues" evidence="1">
    <location>
        <begin position="14"/>
        <end position="29"/>
    </location>
</feature>
<organism evidence="2">
    <name type="scientific">marine sediment metagenome</name>
    <dbReference type="NCBI Taxonomy" id="412755"/>
    <lineage>
        <taxon>unclassified sequences</taxon>
        <taxon>metagenomes</taxon>
        <taxon>ecological metagenomes</taxon>
    </lineage>
</organism>
<evidence type="ECO:0000313" key="2">
    <source>
        <dbReference type="EMBL" id="GAI35744.1"/>
    </source>
</evidence>
<reference evidence="2" key="1">
    <citation type="journal article" date="2014" name="Front. Microbiol.">
        <title>High frequency of phylogenetically diverse reductive dehalogenase-homologous genes in deep subseafloor sedimentary metagenomes.</title>
        <authorList>
            <person name="Kawai M."/>
            <person name="Futagami T."/>
            <person name="Toyoda A."/>
            <person name="Takaki Y."/>
            <person name="Nishi S."/>
            <person name="Hori S."/>
            <person name="Arai W."/>
            <person name="Tsubouchi T."/>
            <person name="Morono Y."/>
            <person name="Uchiyama I."/>
            <person name="Ito T."/>
            <person name="Fujiyama A."/>
            <person name="Inagaki F."/>
            <person name="Takami H."/>
        </authorList>
    </citation>
    <scope>NUCLEOTIDE SEQUENCE</scope>
    <source>
        <strain evidence="2">Expedition CK06-06</strain>
    </source>
</reference>
<feature type="compositionally biased region" description="Basic residues" evidence="1">
    <location>
        <begin position="39"/>
        <end position="50"/>
    </location>
</feature>
<dbReference type="EMBL" id="BARV01025982">
    <property type="protein sequence ID" value="GAI35744.1"/>
    <property type="molecule type" value="Genomic_DNA"/>
</dbReference>
<dbReference type="AlphaFoldDB" id="X1PXR7"/>
<comment type="caution">
    <text evidence="2">The sequence shown here is derived from an EMBL/GenBank/DDBJ whole genome shotgun (WGS) entry which is preliminary data.</text>
</comment>
<name>X1PXR7_9ZZZZ</name>